<proteinExistence type="predicted"/>
<dbReference type="PANTHER" id="PTHR11439:SF470">
    <property type="entry name" value="CYSTEINE-RICH RLK (RECEPTOR-LIKE PROTEIN KINASE) 8"/>
    <property type="match status" value="1"/>
</dbReference>
<accession>A0ABD1B220</accession>
<dbReference type="AlphaFoldDB" id="A0ABD1B220"/>
<dbReference type="CDD" id="cd09272">
    <property type="entry name" value="RNase_HI_RT_Ty1"/>
    <property type="match status" value="1"/>
</dbReference>
<organism evidence="3 4">
    <name type="scientific">Cardamine amara subsp. amara</name>
    <dbReference type="NCBI Taxonomy" id="228776"/>
    <lineage>
        <taxon>Eukaryota</taxon>
        <taxon>Viridiplantae</taxon>
        <taxon>Streptophyta</taxon>
        <taxon>Embryophyta</taxon>
        <taxon>Tracheophyta</taxon>
        <taxon>Spermatophyta</taxon>
        <taxon>Magnoliopsida</taxon>
        <taxon>eudicotyledons</taxon>
        <taxon>Gunneridae</taxon>
        <taxon>Pentapetalae</taxon>
        <taxon>rosids</taxon>
        <taxon>malvids</taxon>
        <taxon>Brassicales</taxon>
        <taxon>Brassicaceae</taxon>
        <taxon>Cardamineae</taxon>
        <taxon>Cardamine</taxon>
    </lineage>
</organism>
<feature type="region of interest" description="Disordered" evidence="1">
    <location>
        <begin position="54"/>
        <end position="89"/>
    </location>
</feature>
<dbReference type="Pfam" id="PF07727">
    <property type="entry name" value="RVT_2"/>
    <property type="match status" value="1"/>
</dbReference>
<evidence type="ECO:0000256" key="1">
    <source>
        <dbReference type="SAM" id="MobiDB-lite"/>
    </source>
</evidence>
<gene>
    <name evidence="3" type="ORF">V5N11_026140</name>
</gene>
<dbReference type="InterPro" id="IPR043502">
    <property type="entry name" value="DNA/RNA_pol_sf"/>
</dbReference>
<dbReference type="Proteomes" id="UP001558713">
    <property type="component" value="Unassembled WGS sequence"/>
</dbReference>
<reference evidence="3 4" key="1">
    <citation type="submission" date="2024-04" db="EMBL/GenBank/DDBJ databases">
        <title>Genome assembly C_amara_ONT_v2.</title>
        <authorList>
            <person name="Yant L."/>
            <person name="Moore C."/>
            <person name="Slenker M."/>
        </authorList>
    </citation>
    <scope>NUCLEOTIDE SEQUENCE [LARGE SCALE GENOMIC DNA]</scope>
    <source>
        <tissue evidence="3">Leaf</tissue>
    </source>
</reference>
<dbReference type="PANTHER" id="PTHR11439">
    <property type="entry name" value="GAG-POL-RELATED RETROTRANSPOSON"/>
    <property type="match status" value="1"/>
</dbReference>
<dbReference type="SUPFAM" id="SSF56672">
    <property type="entry name" value="DNA/RNA polymerases"/>
    <property type="match status" value="1"/>
</dbReference>
<sequence>MEDALVDTPSVSPPVPEIIQPNVVTQLLDPDATPAASSSFPVVTLIPASVSADLTSSSADTSSPSSDSSVTPTSTIIPPQELGVGKRPKHPPAYLSDYVVGTVSLSSPSPLTTPSPQQSSGTVDHPLSDYLSSHRFSPGYCSYLIALTTAVEPRSFKEAMTYEEWKLAMKSEVTSLEDNHTWDLEELPPDKKVIGSQWVFRVKLNADGSLERYKARLVALGNHQVEGLNYTETFAPVAKMTTVRTILDVAAKRNYEVHQMDVHNAFLHGDLDEEIYMKPPPGFSLPGDTRVCRLRKSIYGLKQSPRCWFAKLADALLQYGFKQTRSDYSLFVFHRNGVSLQILVYVDDLMISGNSSSAIQELKDYLSTCFKMKDLGPAKYFLGLEIARSPEGFYVCQRKYSLDIVTETGLLGCKPAGSPIDQNHRLALADGPILPNPAEYRRLVGRLVYLASTRPDLSYAIHVLSQFMKQPRQDHWDVAMKVVRYLKGTIGQGILLRANSPLHVTGWCDSDYGSCPLTRKSLTGWFVQLGDSPISWKTKKQKTVSCSSAEAEYRAMAALCRELKWIKSLLFELGIDHTEPISLLCDSQAALHISSNPVFHERTKHIEIDCHFVRDYMLQGIVKAAHVRTTDQLADILTKALGRREFDAFLLKLGIQNLHAPT</sequence>
<keyword evidence="4" id="KW-1185">Reference proteome</keyword>
<dbReference type="EMBL" id="JBANAX010000354">
    <property type="protein sequence ID" value="KAL1213017.1"/>
    <property type="molecule type" value="Genomic_DNA"/>
</dbReference>
<feature type="compositionally biased region" description="Low complexity" evidence="1">
    <location>
        <begin position="54"/>
        <end position="75"/>
    </location>
</feature>
<comment type="caution">
    <text evidence="3">The sequence shown here is derived from an EMBL/GenBank/DDBJ whole genome shotgun (WGS) entry which is preliminary data.</text>
</comment>
<feature type="compositionally biased region" description="Low complexity" evidence="1">
    <location>
        <begin position="106"/>
        <end position="123"/>
    </location>
</feature>
<feature type="domain" description="Reverse transcriptase Ty1/copia-type" evidence="2">
    <location>
        <begin position="179"/>
        <end position="420"/>
    </location>
</feature>
<evidence type="ECO:0000259" key="2">
    <source>
        <dbReference type="Pfam" id="PF07727"/>
    </source>
</evidence>
<feature type="region of interest" description="Disordered" evidence="1">
    <location>
        <begin position="106"/>
        <end position="126"/>
    </location>
</feature>
<name>A0ABD1B220_CARAN</name>
<protein>
    <submittedName>
        <fullName evidence="3">Retrovirus-related Pol polyprotein from transposon RE2</fullName>
    </submittedName>
</protein>
<evidence type="ECO:0000313" key="3">
    <source>
        <dbReference type="EMBL" id="KAL1213017.1"/>
    </source>
</evidence>
<evidence type="ECO:0000313" key="4">
    <source>
        <dbReference type="Proteomes" id="UP001558713"/>
    </source>
</evidence>
<dbReference type="InterPro" id="IPR013103">
    <property type="entry name" value="RVT_2"/>
</dbReference>